<keyword evidence="3" id="KW-1185">Reference proteome</keyword>
<dbReference type="EMBL" id="LR134479">
    <property type="protein sequence ID" value="VEI21947.1"/>
    <property type="molecule type" value="Genomic_DNA"/>
</dbReference>
<proteinExistence type="predicted"/>
<sequence>MKKLLILLLLSGAAFLGFKKFQGNQVRQAWQESTDSI</sequence>
<evidence type="ECO:0000313" key="3">
    <source>
        <dbReference type="Proteomes" id="UP000250241"/>
    </source>
</evidence>
<gene>
    <name evidence="2" type="ORF">NCTC10207_00009</name>
    <name evidence="1" type="ORF">RA11412_0488</name>
</gene>
<dbReference type="GeneID" id="93861837"/>
<evidence type="ECO:0000313" key="1">
    <source>
        <dbReference type="EMBL" id="BAV86787.1"/>
    </source>
</evidence>
<dbReference type="Proteomes" id="UP000250241">
    <property type="component" value="Chromosome"/>
</dbReference>
<dbReference type="NCBIfam" id="NF040843">
    <property type="entry name" value="SE2200_fam"/>
    <property type="match status" value="1"/>
</dbReference>
<protein>
    <submittedName>
        <fullName evidence="2">Protein of uncharacterized function (DUF2648)</fullName>
    </submittedName>
</protein>
<name>A0A2Z5QWI6_9MICC</name>
<evidence type="ECO:0000313" key="4">
    <source>
        <dbReference type="Proteomes" id="UP000282386"/>
    </source>
</evidence>
<evidence type="ECO:0000313" key="2">
    <source>
        <dbReference type="EMBL" id="VEI21947.1"/>
    </source>
</evidence>
<dbReference type="EMBL" id="AP017895">
    <property type="protein sequence ID" value="BAV86787.1"/>
    <property type="molecule type" value="Genomic_DNA"/>
</dbReference>
<dbReference type="KEGG" id="raj:RA11412_0488"/>
<dbReference type="RefSeq" id="WP_006887422.1">
    <property type="nucleotide sequence ID" value="NZ_CAJPQC010000011.1"/>
</dbReference>
<organism evidence="1 3">
    <name type="scientific">Rothia aeria</name>
    <dbReference type="NCBI Taxonomy" id="172042"/>
    <lineage>
        <taxon>Bacteria</taxon>
        <taxon>Bacillati</taxon>
        <taxon>Actinomycetota</taxon>
        <taxon>Actinomycetes</taxon>
        <taxon>Micrococcales</taxon>
        <taxon>Micrococcaceae</taxon>
        <taxon>Rothia</taxon>
    </lineage>
</organism>
<dbReference type="AlphaFoldDB" id="A0A2Z5QWI6"/>
<reference evidence="1 3" key="1">
    <citation type="submission" date="2016-10" db="EMBL/GenBank/DDBJ databases">
        <title>Genome sequence of Rothia aeria strain JCM11412.</title>
        <authorList>
            <person name="Nambu T."/>
        </authorList>
    </citation>
    <scope>NUCLEOTIDE SEQUENCE [LARGE SCALE GENOMIC DNA]</scope>
    <source>
        <strain evidence="1 3">JCM 11412</strain>
    </source>
</reference>
<dbReference type="Proteomes" id="UP000282386">
    <property type="component" value="Chromosome"/>
</dbReference>
<reference evidence="2 4" key="2">
    <citation type="submission" date="2018-12" db="EMBL/GenBank/DDBJ databases">
        <authorList>
            <consortium name="Pathogen Informatics"/>
        </authorList>
    </citation>
    <scope>NUCLEOTIDE SEQUENCE [LARGE SCALE GENOMIC DNA]</scope>
    <source>
        <strain evidence="2 4">NCTC10207</strain>
    </source>
</reference>
<accession>A0A2Z5QWI6</accession>